<reference evidence="2" key="1">
    <citation type="submission" date="2023-08" db="EMBL/GenBank/DDBJ databases">
        <title>A de novo genome assembly of Solanum verrucosum Schlechtendal, a Mexican diploid species geographically isolated from the other diploid A-genome species in potato relatives.</title>
        <authorList>
            <person name="Hosaka K."/>
        </authorList>
    </citation>
    <scope>NUCLEOTIDE SEQUENCE</scope>
    <source>
        <tissue evidence="2">Young leaves</tissue>
    </source>
</reference>
<proteinExistence type="predicted"/>
<dbReference type="Proteomes" id="UP001234989">
    <property type="component" value="Chromosome 3"/>
</dbReference>
<protein>
    <submittedName>
        <fullName evidence="2">Uncharacterized protein</fullName>
    </submittedName>
</protein>
<organism evidence="2 3">
    <name type="scientific">Solanum verrucosum</name>
    <dbReference type="NCBI Taxonomy" id="315347"/>
    <lineage>
        <taxon>Eukaryota</taxon>
        <taxon>Viridiplantae</taxon>
        <taxon>Streptophyta</taxon>
        <taxon>Embryophyta</taxon>
        <taxon>Tracheophyta</taxon>
        <taxon>Spermatophyta</taxon>
        <taxon>Magnoliopsida</taxon>
        <taxon>eudicotyledons</taxon>
        <taxon>Gunneridae</taxon>
        <taxon>Pentapetalae</taxon>
        <taxon>asterids</taxon>
        <taxon>lamiids</taxon>
        <taxon>Solanales</taxon>
        <taxon>Solanaceae</taxon>
        <taxon>Solanoideae</taxon>
        <taxon>Solaneae</taxon>
        <taxon>Solanum</taxon>
    </lineage>
</organism>
<name>A0AAF0QDQ9_SOLVR</name>
<sequence length="134" mass="14756">MPTIKDSEGNDIPKPKAQYGDADYKMLGKNAKAKCILVLNDLLYTGVIQESRVEGLSLNRSKMSTPTEEVSIGLKSAIEGVSTRLKHLQSAIEEVSTHKKDLKSAIEEISTHLKESNTPLKMSTPIEDVSTERE</sequence>
<feature type="region of interest" description="Disordered" evidence="1">
    <location>
        <begin position="113"/>
        <end position="134"/>
    </location>
</feature>
<evidence type="ECO:0000256" key="1">
    <source>
        <dbReference type="SAM" id="MobiDB-lite"/>
    </source>
</evidence>
<dbReference type="EMBL" id="CP133614">
    <property type="protein sequence ID" value="WMV20360.1"/>
    <property type="molecule type" value="Genomic_DNA"/>
</dbReference>
<evidence type="ECO:0000313" key="3">
    <source>
        <dbReference type="Proteomes" id="UP001234989"/>
    </source>
</evidence>
<accession>A0AAF0QDQ9</accession>
<keyword evidence="3" id="KW-1185">Reference proteome</keyword>
<gene>
    <name evidence="2" type="ORF">MTR67_013745</name>
</gene>
<dbReference type="AlphaFoldDB" id="A0AAF0QDQ9"/>
<evidence type="ECO:0000313" key="2">
    <source>
        <dbReference type="EMBL" id="WMV20360.1"/>
    </source>
</evidence>